<proteinExistence type="predicted"/>
<sequence>MSIMIVSKNLLSASSAANSGDQVVEDDKVKAPQNAKTQDAKSRQKTQRQLDDELKAKMAGLSGDGGEAGIEYENGEPVAMKRSVRNNMFRYI</sequence>
<feature type="region of interest" description="Disordered" evidence="1">
    <location>
        <begin position="14"/>
        <end position="71"/>
    </location>
</feature>
<evidence type="ECO:0000313" key="3">
    <source>
        <dbReference type="Proteomes" id="UP000572817"/>
    </source>
</evidence>
<keyword evidence="3" id="KW-1185">Reference proteome</keyword>
<dbReference type="EMBL" id="WWBZ02000033">
    <property type="protein sequence ID" value="KAF4306419.1"/>
    <property type="molecule type" value="Genomic_DNA"/>
</dbReference>
<evidence type="ECO:0000256" key="1">
    <source>
        <dbReference type="SAM" id="MobiDB-lite"/>
    </source>
</evidence>
<gene>
    <name evidence="2" type="ORF">GTA08_BOTSDO05509</name>
</gene>
<evidence type="ECO:0000313" key="2">
    <source>
        <dbReference type="EMBL" id="KAF4306419.1"/>
    </source>
</evidence>
<dbReference type="OrthoDB" id="2157103at2759"/>
<feature type="compositionally biased region" description="Basic and acidic residues" evidence="1">
    <location>
        <begin position="38"/>
        <end position="56"/>
    </location>
</feature>
<organism evidence="2 3">
    <name type="scientific">Botryosphaeria dothidea</name>
    <dbReference type="NCBI Taxonomy" id="55169"/>
    <lineage>
        <taxon>Eukaryota</taxon>
        <taxon>Fungi</taxon>
        <taxon>Dikarya</taxon>
        <taxon>Ascomycota</taxon>
        <taxon>Pezizomycotina</taxon>
        <taxon>Dothideomycetes</taxon>
        <taxon>Dothideomycetes incertae sedis</taxon>
        <taxon>Botryosphaeriales</taxon>
        <taxon>Botryosphaeriaceae</taxon>
        <taxon>Botryosphaeria</taxon>
    </lineage>
</organism>
<protein>
    <submittedName>
        <fullName evidence="2">Uncharacterized protein</fullName>
    </submittedName>
</protein>
<dbReference type="Proteomes" id="UP000572817">
    <property type="component" value="Unassembled WGS sequence"/>
</dbReference>
<comment type="caution">
    <text evidence="2">The sequence shown here is derived from an EMBL/GenBank/DDBJ whole genome shotgun (WGS) entry which is preliminary data.</text>
</comment>
<dbReference type="AlphaFoldDB" id="A0A8H4ISS6"/>
<accession>A0A8H4ISS6</accession>
<reference evidence="2" key="1">
    <citation type="submission" date="2020-04" db="EMBL/GenBank/DDBJ databases">
        <title>Genome Assembly and Annotation of Botryosphaeria dothidea sdau 11-99, a Latent Pathogen of Apple Fruit Ring Rot in China.</title>
        <authorList>
            <person name="Yu C."/>
            <person name="Diao Y."/>
            <person name="Lu Q."/>
            <person name="Zhao J."/>
            <person name="Cui S."/>
            <person name="Peng C."/>
            <person name="He B."/>
            <person name="Liu H."/>
        </authorList>
    </citation>
    <scope>NUCLEOTIDE SEQUENCE [LARGE SCALE GENOMIC DNA]</scope>
    <source>
        <strain evidence="2">Sdau11-99</strain>
    </source>
</reference>
<name>A0A8H4ISS6_9PEZI</name>